<organism evidence="11 12">
    <name type="scientific">Desulfocicer vacuolatum DSM 3385</name>
    <dbReference type="NCBI Taxonomy" id="1121400"/>
    <lineage>
        <taxon>Bacteria</taxon>
        <taxon>Pseudomonadati</taxon>
        <taxon>Thermodesulfobacteriota</taxon>
        <taxon>Desulfobacteria</taxon>
        <taxon>Desulfobacterales</taxon>
        <taxon>Desulfobacteraceae</taxon>
        <taxon>Desulfocicer</taxon>
    </lineage>
</organism>
<dbReference type="SMART" id="SM00729">
    <property type="entry name" value="Elp3"/>
    <property type="match status" value="1"/>
</dbReference>
<keyword evidence="4 8" id="KW-0479">Metal-binding</keyword>
<feature type="binding site" evidence="8">
    <location>
        <position position="41"/>
    </location>
    <ligand>
        <name>[4Fe-4S] cluster</name>
        <dbReference type="ChEBI" id="CHEBI:49883"/>
        <label>1</label>
    </ligand>
</feature>
<comment type="catalytic activity">
    <reaction evidence="7 8">
        <text>[[Fe-S] cluster scaffold protein carrying a second [4Fe-4S](2+) cluster] + N(6)-octanoyl-L-lysyl-[protein] + 2 oxidized [2Fe-2S]-[ferredoxin] + 2 S-adenosyl-L-methionine + 4 H(+) = [[Fe-S] cluster scaffold protein] + N(6)-[(R)-dihydrolipoyl]-L-lysyl-[protein] + 4 Fe(3+) + 2 hydrogen sulfide + 2 5'-deoxyadenosine + 2 L-methionine + 2 reduced [2Fe-2S]-[ferredoxin]</text>
        <dbReference type="Rhea" id="RHEA:16585"/>
        <dbReference type="Rhea" id="RHEA-COMP:9928"/>
        <dbReference type="Rhea" id="RHEA-COMP:10000"/>
        <dbReference type="Rhea" id="RHEA-COMP:10001"/>
        <dbReference type="Rhea" id="RHEA-COMP:10475"/>
        <dbReference type="Rhea" id="RHEA-COMP:14568"/>
        <dbReference type="Rhea" id="RHEA-COMP:14569"/>
        <dbReference type="ChEBI" id="CHEBI:15378"/>
        <dbReference type="ChEBI" id="CHEBI:17319"/>
        <dbReference type="ChEBI" id="CHEBI:29034"/>
        <dbReference type="ChEBI" id="CHEBI:29919"/>
        <dbReference type="ChEBI" id="CHEBI:33722"/>
        <dbReference type="ChEBI" id="CHEBI:33737"/>
        <dbReference type="ChEBI" id="CHEBI:33738"/>
        <dbReference type="ChEBI" id="CHEBI:57844"/>
        <dbReference type="ChEBI" id="CHEBI:59789"/>
        <dbReference type="ChEBI" id="CHEBI:78809"/>
        <dbReference type="ChEBI" id="CHEBI:83100"/>
        <dbReference type="EC" id="2.8.1.8"/>
    </reaction>
</comment>
<dbReference type="InterPro" id="IPR007197">
    <property type="entry name" value="rSAM"/>
</dbReference>
<protein>
    <recommendedName>
        <fullName evidence="8">Lipoyl synthase</fullName>
        <ecNumber evidence="8">2.8.1.8</ecNumber>
    </recommendedName>
    <alternativeName>
        <fullName evidence="8">Lip-syn</fullName>
        <shortName evidence="8">LS</shortName>
    </alternativeName>
    <alternativeName>
        <fullName evidence="8">Lipoate synthase</fullName>
    </alternativeName>
    <alternativeName>
        <fullName evidence="8">Lipoic acid synthase</fullName>
    </alternativeName>
    <alternativeName>
        <fullName evidence="8">Sulfur insertion protein LipA</fullName>
    </alternativeName>
</protein>
<evidence type="ECO:0000313" key="11">
    <source>
        <dbReference type="EMBL" id="SMC44323.1"/>
    </source>
</evidence>
<dbReference type="UniPathway" id="UPA00538">
    <property type="reaction ID" value="UER00593"/>
</dbReference>
<comment type="function">
    <text evidence="8">Catalyzes the radical-mediated insertion of two sulfur atoms into the C-6 and C-8 positions of the octanoyl moiety bound to the lipoyl domains of lipoate-dependent enzymes, thereby converting the octanoylated domains into lipoylated derivatives.</text>
</comment>
<dbReference type="InterPro" id="IPR003698">
    <property type="entry name" value="Lipoyl_synth"/>
</dbReference>
<dbReference type="InterPro" id="IPR031691">
    <property type="entry name" value="LIAS_N"/>
</dbReference>
<feature type="domain" description="Radical SAM core" evidence="10">
    <location>
        <begin position="53"/>
        <end position="307"/>
    </location>
</feature>
<dbReference type="PROSITE" id="PS51918">
    <property type="entry name" value="RADICAL_SAM"/>
    <property type="match status" value="1"/>
</dbReference>
<feature type="region of interest" description="Disordered" evidence="9">
    <location>
        <begin position="1"/>
        <end position="20"/>
    </location>
</feature>
<keyword evidence="12" id="KW-1185">Reference proteome</keyword>
<sequence length="332" mass="37000">MQAAPLSKTRKPGWLRRPLPNGPEYEKVRRLLAGSQLSTVCQEAKCPNMWECFSKKTATFMILGSECTRNCRFCNVTPGTPPPPDPGEPGRVARAALDLGLSYVVVTSVTRDDLPDGGAAHFAATINEIKALLPRHTRVEVLIPDFKGNKEALYTVLDARPHVLNHNIETVPALYETARPQADYEQSLTLLRRAALYRPGASQAKNGDKNAVFPRENAMHTEKTATETTCSHGRKRRIPVKSGLMVGLGETRKDLEQTICDLKDHGCDILTIGQYLQPSRDHLPVVEYYTPETFKELEIFAREKGFKTVASGPFVRSSYQADQLCPHCREKE</sequence>
<feature type="binding site" evidence="8">
    <location>
        <position position="67"/>
    </location>
    <ligand>
        <name>[4Fe-4S] cluster</name>
        <dbReference type="ChEBI" id="CHEBI:49883"/>
        <label>2</label>
        <note>4Fe-4S-S-AdoMet</note>
    </ligand>
</feature>
<comment type="similarity">
    <text evidence="8">Belongs to the radical SAM superfamily. Lipoyl synthase family.</text>
</comment>
<evidence type="ECO:0000256" key="9">
    <source>
        <dbReference type="SAM" id="MobiDB-lite"/>
    </source>
</evidence>
<dbReference type="SUPFAM" id="SSF102114">
    <property type="entry name" value="Radical SAM enzymes"/>
    <property type="match status" value="2"/>
</dbReference>
<feature type="binding site" evidence="8">
    <location>
        <position position="52"/>
    </location>
    <ligand>
        <name>[4Fe-4S] cluster</name>
        <dbReference type="ChEBI" id="CHEBI:49883"/>
        <label>1</label>
    </ligand>
</feature>
<reference evidence="11 12" key="1">
    <citation type="submission" date="2017-04" db="EMBL/GenBank/DDBJ databases">
        <authorList>
            <person name="Afonso C.L."/>
            <person name="Miller P.J."/>
            <person name="Scott M.A."/>
            <person name="Spackman E."/>
            <person name="Goraichik I."/>
            <person name="Dimitrov K.M."/>
            <person name="Suarez D.L."/>
            <person name="Swayne D.E."/>
        </authorList>
    </citation>
    <scope>NUCLEOTIDE SEQUENCE [LARGE SCALE GENOMIC DNA]</scope>
    <source>
        <strain evidence="11 12">DSM 3385</strain>
    </source>
</reference>
<proteinExistence type="inferred from homology"/>
<dbReference type="PIRSF" id="PIRSF005963">
    <property type="entry name" value="Lipoyl_synth"/>
    <property type="match status" value="1"/>
</dbReference>
<comment type="subcellular location">
    <subcellularLocation>
        <location evidence="8">Cytoplasm</location>
    </subcellularLocation>
</comment>
<dbReference type="HAMAP" id="MF_00206">
    <property type="entry name" value="Lipoyl_synth"/>
    <property type="match status" value="1"/>
</dbReference>
<name>A0A1W1Z7D7_9BACT</name>
<dbReference type="NCBIfam" id="NF009544">
    <property type="entry name" value="PRK12928.1"/>
    <property type="match status" value="1"/>
</dbReference>
<comment type="cofactor">
    <cofactor evidence="8">
        <name>[4Fe-4S] cluster</name>
        <dbReference type="ChEBI" id="CHEBI:49883"/>
    </cofactor>
    <text evidence="8">Binds 2 [4Fe-4S] clusters per subunit. One cluster is coordinated with 3 cysteines and an exchangeable S-adenosyl-L-methionine.</text>
</comment>
<dbReference type="EC" id="2.8.1.8" evidence="8"/>
<dbReference type="NCBIfam" id="NF004019">
    <property type="entry name" value="PRK05481.1"/>
    <property type="match status" value="1"/>
</dbReference>
<keyword evidence="2 8" id="KW-0808">Transferase</keyword>
<dbReference type="PANTHER" id="PTHR10949:SF0">
    <property type="entry name" value="LIPOYL SYNTHASE, MITOCHONDRIAL"/>
    <property type="match status" value="1"/>
</dbReference>
<evidence type="ECO:0000256" key="7">
    <source>
        <dbReference type="ARBA" id="ARBA00047326"/>
    </source>
</evidence>
<feature type="binding site" evidence="8">
    <location>
        <position position="318"/>
    </location>
    <ligand>
        <name>[4Fe-4S] cluster</name>
        <dbReference type="ChEBI" id="CHEBI:49883"/>
        <label>1</label>
    </ligand>
</feature>
<dbReference type="Pfam" id="PF16881">
    <property type="entry name" value="LIAS_N"/>
    <property type="match status" value="1"/>
</dbReference>
<evidence type="ECO:0000256" key="3">
    <source>
        <dbReference type="ARBA" id="ARBA00022691"/>
    </source>
</evidence>
<dbReference type="RefSeq" id="WP_084066799.1">
    <property type="nucleotide sequence ID" value="NZ_FWXY01000002.1"/>
</dbReference>
<evidence type="ECO:0000256" key="2">
    <source>
        <dbReference type="ARBA" id="ARBA00022679"/>
    </source>
</evidence>
<feature type="binding site" evidence="8">
    <location>
        <position position="46"/>
    </location>
    <ligand>
        <name>[4Fe-4S] cluster</name>
        <dbReference type="ChEBI" id="CHEBI:49883"/>
        <label>1</label>
    </ligand>
</feature>
<dbReference type="Gene3D" id="3.20.20.70">
    <property type="entry name" value="Aldolase class I"/>
    <property type="match status" value="2"/>
</dbReference>
<dbReference type="GO" id="GO:0009249">
    <property type="term" value="P:protein lipoylation"/>
    <property type="evidence" value="ECO:0007669"/>
    <property type="project" value="UniProtKB-UniRule"/>
</dbReference>
<keyword evidence="5 8" id="KW-0408">Iron</keyword>
<keyword evidence="8" id="KW-0963">Cytoplasm</keyword>
<evidence type="ECO:0000313" key="12">
    <source>
        <dbReference type="Proteomes" id="UP000192418"/>
    </source>
</evidence>
<feature type="binding site" evidence="8">
    <location>
        <position position="71"/>
    </location>
    <ligand>
        <name>[4Fe-4S] cluster</name>
        <dbReference type="ChEBI" id="CHEBI:49883"/>
        <label>2</label>
        <note>4Fe-4S-S-AdoMet</note>
    </ligand>
</feature>
<dbReference type="InterPro" id="IPR058240">
    <property type="entry name" value="rSAM_sf"/>
</dbReference>
<dbReference type="AlphaFoldDB" id="A0A1W1Z7D7"/>
<dbReference type="EMBL" id="FWXY01000002">
    <property type="protein sequence ID" value="SMC44323.1"/>
    <property type="molecule type" value="Genomic_DNA"/>
</dbReference>
<dbReference type="PANTHER" id="PTHR10949">
    <property type="entry name" value="LIPOYL SYNTHASE"/>
    <property type="match status" value="1"/>
</dbReference>
<dbReference type="GO" id="GO:0016992">
    <property type="term" value="F:lipoate synthase activity"/>
    <property type="evidence" value="ECO:0007669"/>
    <property type="project" value="UniProtKB-UniRule"/>
</dbReference>
<dbReference type="GO" id="GO:0051539">
    <property type="term" value="F:4 iron, 4 sulfur cluster binding"/>
    <property type="evidence" value="ECO:0007669"/>
    <property type="project" value="UniProtKB-UniRule"/>
</dbReference>
<evidence type="ECO:0000259" key="10">
    <source>
        <dbReference type="PROSITE" id="PS51918"/>
    </source>
</evidence>
<dbReference type="Proteomes" id="UP000192418">
    <property type="component" value="Unassembled WGS sequence"/>
</dbReference>
<evidence type="ECO:0000256" key="5">
    <source>
        <dbReference type="ARBA" id="ARBA00023004"/>
    </source>
</evidence>
<keyword evidence="1 8" id="KW-0004">4Fe-4S</keyword>
<gene>
    <name evidence="8" type="primary">lipA</name>
    <name evidence="11" type="ORF">SAMN02746065_102126</name>
</gene>
<keyword evidence="6 8" id="KW-0411">Iron-sulfur</keyword>
<dbReference type="STRING" id="1121400.SAMN02746065_102126"/>
<dbReference type="GO" id="GO:0046872">
    <property type="term" value="F:metal ion binding"/>
    <property type="evidence" value="ECO:0007669"/>
    <property type="project" value="UniProtKB-KW"/>
</dbReference>
<comment type="pathway">
    <text evidence="8">Protein modification; protein lipoylation via endogenous pathway; protein N(6)-(lipoyl)lysine from octanoyl-[acyl-carrier-protein]: step 2/2.</text>
</comment>
<dbReference type="Pfam" id="PF04055">
    <property type="entry name" value="Radical_SAM"/>
    <property type="match status" value="1"/>
</dbReference>
<dbReference type="OrthoDB" id="9787898at2"/>
<dbReference type="SFLD" id="SFLDS00029">
    <property type="entry name" value="Radical_SAM"/>
    <property type="match status" value="1"/>
</dbReference>
<dbReference type="InterPro" id="IPR013785">
    <property type="entry name" value="Aldolase_TIM"/>
</dbReference>
<keyword evidence="3 8" id="KW-0949">S-adenosyl-L-methionine</keyword>
<evidence type="ECO:0000256" key="1">
    <source>
        <dbReference type="ARBA" id="ARBA00022485"/>
    </source>
</evidence>
<evidence type="ECO:0000256" key="4">
    <source>
        <dbReference type="ARBA" id="ARBA00022723"/>
    </source>
</evidence>
<dbReference type="InterPro" id="IPR006638">
    <property type="entry name" value="Elp3/MiaA/NifB-like_rSAM"/>
</dbReference>
<evidence type="ECO:0000256" key="6">
    <source>
        <dbReference type="ARBA" id="ARBA00023014"/>
    </source>
</evidence>
<feature type="binding site" evidence="8">
    <location>
        <position position="74"/>
    </location>
    <ligand>
        <name>[4Fe-4S] cluster</name>
        <dbReference type="ChEBI" id="CHEBI:49883"/>
        <label>2</label>
        <note>4Fe-4S-S-AdoMet</note>
    </ligand>
</feature>
<evidence type="ECO:0000256" key="8">
    <source>
        <dbReference type="HAMAP-Rule" id="MF_00206"/>
    </source>
</evidence>
<dbReference type="GO" id="GO:0005737">
    <property type="term" value="C:cytoplasm"/>
    <property type="evidence" value="ECO:0007669"/>
    <property type="project" value="UniProtKB-SubCell"/>
</dbReference>
<accession>A0A1W1Z7D7</accession>